<reference evidence="2" key="1">
    <citation type="submission" date="2022-12" db="EMBL/GenBank/DDBJ databases">
        <authorList>
            <person name="Alioto T."/>
            <person name="Alioto T."/>
            <person name="Gomez Garrido J."/>
        </authorList>
    </citation>
    <scope>NUCLEOTIDE SEQUENCE</scope>
</reference>
<keyword evidence="3" id="KW-1185">Reference proteome</keyword>
<sequence length="185" mass="21673">MPSTNRLLGPGPSDFRGALRSSLESPLATSPTAYTALRESGSTLHPRGKRRKKIQHTYTPQEKNPNPILMDKMDTATHVMKKKRPHEDNEKTEKVKKRRKVDESDVCQNQQKAKSDEKQPRLSAKVFGEDSEISYDQLYRFLNWCRVHHRKRLAGIVVVVLRDVGQLHFDRFYLQFKHLRRIFRH</sequence>
<accession>A0AA35VZ35</accession>
<organism evidence="2 3">
    <name type="scientific">Podarcis lilfordi</name>
    <name type="common">Lilford's wall lizard</name>
    <dbReference type="NCBI Taxonomy" id="74358"/>
    <lineage>
        <taxon>Eukaryota</taxon>
        <taxon>Metazoa</taxon>
        <taxon>Chordata</taxon>
        <taxon>Craniata</taxon>
        <taxon>Vertebrata</taxon>
        <taxon>Euteleostomi</taxon>
        <taxon>Lepidosauria</taxon>
        <taxon>Squamata</taxon>
        <taxon>Bifurcata</taxon>
        <taxon>Unidentata</taxon>
        <taxon>Episquamata</taxon>
        <taxon>Laterata</taxon>
        <taxon>Lacertibaenia</taxon>
        <taxon>Lacertidae</taxon>
        <taxon>Podarcis</taxon>
    </lineage>
</organism>
<proteinExistence type="predicted"/>
<comment type="caution">
    <text evidence="2">The sequence shown here is derived from an EMBL/GenBank/DDBJ whole genome shotgun (WGS) entry which is preliminary data.</text>
</comment>
<evidence type="ECO:0000256" key="1">
    <source>
        <dbReference type="SAM" id="MobiDB-lite"/>
    </source>
</evidence>
<feature type="region of interest" description="Disordered" evidence="1">
    <location>
        <begin position="1"/>
        <end position="120"/>
    </location>
</feature>
<feature type="compositionally biased region" description="Basic residues" evidence="1">
    <location>
        <begin position="46"/>
        <end position="55"/>
    </location>
</feature>
<dbReference type="Proteomes" id="UP001178461">
    <property type="component" value="Unassembled WGS sequence"/>
</dbReference>
<name>A0AA35VZ35_9SAUR</name>
<dbReference type="EMBL" id="CANTUW010000205">
    <property type="protein sequence ID" value="CAI7935271.1"/>
    <property type="molecule type" value="Genomic_DNA"/>
</dbReference>
<evidence type="ECO:0000313" key="3">
    <source>
        <dbReference type="Proteomes" id="UP001178461"/>
    </source>
</evidence>
<feature type="non-terminal residue" evidence="2">
    <location>
        <position position="185"/>
    </location>
</feature>
<gene>
    <name evidence="2" type="ORF">PODLI_1B030982</name>
</gene>
<feature type="compositionally biased region" description="Polar residues" evidence="1">
    <location>
        <begin position="22"/>
        <end position="33"/>
    </location>
</feature>
<evidence type="ECO:0000313" key="2">
    <source>
        <dbReference type="EMBL" id="CAI7935271.1"/>
    </source>
</evidence>
<dbReference type="AlphaFoldDB" id="A0AA35VZ35"/>
<protein>
    <submittedName>
        <fullName evidence="2">Uncharacterized protein</fullName>
    </submittedName>
</protein>